<dbReference type="Proteomes" id="UP000184396">
    <property type="component" value="Unassembled WGS sequence"/>
</dbReference>
<name>A0A1M6F2S2_9FLAO</name>
<evidence type="ECO:0000313" key="2">
    <source>
        <dbReference type="Proteomes" id="UP000184396"/>
    </source>
</evidence>
<reference evidence="1 2" key="1">
    <citation type="submission" date="2016-11" db="EMBL/GenBank/DDBJ databases">
        <authorList>
            <person name="Jaros S."/>
            <person name="Januszkiewicz K."/>
            <person name="Wedrychowicz H."/>
        </authorList>
    </citation>
    <scope>NUCLEOTIDE SEQUENCE [LARGE SCALE GENOMIC DNA]</scope>
    <source>
        <strain evidence="1 2">CGMCC 1.12213</strain>
    </source>
</reference>
<sequence>MKKVNYLFIALLIVFNCSSDNTDELMLQEDNLILASKSKTTKKSKEDKVLICHRTGSGFHTIEVSANALDSHYGHGDINPDMDGDGFTAPYGSDNPCGLGDGTDCDDNNPDINPGATEVYSDGIDNNCDGIVDYNGGGH</sequence>
<dbReference type="InterPro" id="IPR021655">
    <property type="entry name" value="Put_metal-bd"/>
</dbReference>
<gene>
    <name evidence="1" type="ORF">SAMN05216261_2167</name>
</gene>
<dbReference type="STRING" id="1178825.SAMN05216261_2167"/>
<dbReference type="EMBL" id="FQYK01000005">
    <property type="protein sequence ID" value="SHI91982.1"/>
    <property type="molecule type" value="Genomic_DNA"/>
</dbReference>
<protein>
    <submittedName>
        <fullName evidence="1">Putative metal-binding motif-containing protein</fullName>
    </submittedName>
</protein>
<dbReference type="Pfam" id="PF11617">
    <property type="entry name" value="Cu-binding_MopE"/>
    <property type="match status" value="1"/>
</dbReference>
<dbReference type="OrthoDB" id="1436580at2"/>
<organism evidence="1 2">
    <name type="scientific">Algibacter luteus</name>
    <dbReference type="NCBI Taxonomy" id="1178825"/>
    <lineage>
        <taxon>Bacteria</taxon>
        <taxon>Pseudomonadati</taxon>
        <taxon>Bacteroidota</taxon>
        <taxon>Flavobacteriia</taxon>
        <taxon>Flavobacteriales</taxon>
        <taxon>Flavobacteriaceae</taxon>
        <taxon>Algibacter</taxon>
    </lineage>
</organism>
<evidence type="ECO:0000313" key="1">
    <source>
        <dbReference type="EMBL" id="SHI91982.1"/>
    </source>
</evidence>
<dbReference type="RefSeq" id="WP_019387686.1">
    <property type="nucleotide sequence ID" value="NZ_ALIH01000007.1"/>
</dbReference>
<dbReference type="AlphaFoldDB" id="A0A1M6F2S2"/>
<proteinExistence type="predicted"/>
<accession>A0A1M6F2S2</accession>
<keyword evidence="2" id="KW-1185">Reference proteome</keyword>